<gene>
    <name evidence="2" type="ORF">G7K_4563-t1</name>
</gene>
<dbReference type="EMBL" id="BACD03000033">
    <property type="protein sequence ID" value="GAO50438.1"/>
    <property type="molecule type" value="Genomic_DNA"/>
</dbReference>
<keyword evidence="3" id="KW-1185">Reference proteome</keyword>
<dbReference type="Proteomes" id="UP000033140">
    <property type="component" value="Unassembled WGS sequence"/>
</dbReference>
<evidence type="ECO:0000313" key="2">
    <source>
        <dbReference type="EMBL" id="GAO50438.1"/>
    </source>
</evidence>
<protein>
    <submittedName>
        <fullName evidence="2">Uncharacterized protein</fullName>
    </submittedName>
</protein>
<name>A0A0E9NKX0_SAICN</name>
<feature type="compositionally biased region" description="Acidic residues" evidence="1">
    <location>
        <begin position="131"/>
        <end position="159"/>
    </location>
</feature>
<feature type="region of interest" description="Disordered" evidence="1">
    <location>
        <begin position="127"/>
        <end position="189"/>
    </location>
</feature>
<dbReference type="PANTHER" id="PTHR46579">
    <property type="entry name" value="F5/8 TYPE C DOMAIN-CONTAINING PROTEIN-RELATED"/>
    <property type="match status" value="1"/>
</dbReference>
<organism evidence="2 3">
    <name type="scientific">Saitoella complicata (strain BCRC 22490 / CBS 7301 / JCM 7358 / NBRC 10748 / NRRL Y-17804)</name>
    <dbReference type="NCBI Taxonomy" id="698492"/>
    <lineage>
        <taxon>Eukaryota</taxon>
        <taxon>Fungi</taxon>
        <taxon>Dikarya</taxon>
        <taxon>Ascomycota</taxon>
        <taxon>Taphrinomycotina</taxon>
        <taxon>Taphrinomycotina incertae sedis</taxon>
        <taxon>Saitoella</taxon>
    </lineage>
</organism>
<evidence type="ECO:0000313" key="3">
    <source>
        <dbReference type="Proteomes" id="UP000033140"/>
    </source>
</evidence>
<dbReference type="PANTHER" id="PTHR46579:SF1">
    <property type="entry name" value="F5_8 TYPE C DOMAIN-CONTAINING PROTEIN"/>
    <property type="match status" value="1"/>
</dbReference>
<feature type="compositionally biased region" description="Basic residues" evidence="1">
    <location>
        <begin position="165"/>
        <end position="187"/>
    </location>
</feature>
<reference evidence="2 3" key="2">
    <citation type="journal article" date="2014" name="J. Gen. Appl. Microbiol.">
        <title>The early diverging ascomycetous budding yeast Saitoella complicata has three histone deacetylases belonging to the Clr6, Hos2, and Rpd3 lineages.</title>
        <authorList>
            <person name="Nishida H."/>
            <person name="Matsumoto T."/>
            <person name="Kondo S."/>
            <person name="Hamamoto M."/>
            <person name="Yoshikawa H."/>
        </authorList>
    </citation>
    <scope>NUCLEOTIDE SEQUENCE [LARGE SCALE GENOMIC DNA]</scope>
    <source>
        <strain evidence="2 3">NRRL Y-17804</strain>
    </source>
</reference>
<sequence>MRAYICAVAGDRPAIKKMMQTVGHNGRYPCHFCQFSGTRLDRAKHNYYPHVSCRNMPRKAEAWENRNWDMDNLPLRKNMKRDMLQWLVQMTRSCGLLLDFQDLMHLVCENISALMFNLWDGRVPCGSADGHEDEEDPDDRDADQPDQTDISESETEEDAADPRQRKPKKNKTKKKSAKPVHAPKPKKLRADDAYVLSKRTMAELGEDMRNCRRNVPGALGRAPRNVAKNSARFKATEWSLWMSLYSVPLLHGRLPEKYVDNWETLCEAYVLSIELELPQSDIARVRELFKRFVRDHEQLYFKGQYNRLNLCPSSLHMLLHIADCIEHLGPAWVFWAFAMERVCNILAPQARSKSNLNASLAGAVLLGEQLRHFQFVRRTSPAFAAFLKPPDPSRLFDPHETEHGWLIAPGNRFRLSAKVHRDLVEYFHSTITGTARTLPANGDTVPKELAVYKRFQLSNGRDMLGSRLSQHKSDTTRASNIILYIQQVVEGGAHEVFFGEIDCFACPTFNGYSHPLAYVRCYGNAQLCRGRFYIVDTKPPGNLHEWVHLGAIERLVGTMTTKELASQQGRGRKLAWIIDRQTFAWNSAAKLIADM</sequence>
<evidence type="ECO:0000256" key="1">
    <source>
        <dbReference type="SAM" id="MobiDB-lite"/>
    </source>
</evidence>
<comment type="caution">
    <text evidence="2">The sequence shown here is derived from an EMBL/GenBank/DDBJ whole genome shotgun (WGS) entry which is preliminary data.</text>
</comment>
<accession>A0A0E9NKX0</accession>
<reference evidence="2 3" key="1">
    <citation type="journal article" date="2011" name="J. Gen. Appl. Microbiol.">
        <title>Draft genome sequencing of the enigmatic yeast Saitoella complicata.</title>
        <authorList>
            <person name="Nishida H."/>
            <person name="Hamamoto M."/>
            <person name="Sugiyama J."/>
        </authorList>
    </citation>
    <scope>NUCLEOTIDE SEQUENCE [LARGE SCALE GENOMIC DNA]</scope>
    <source>
        <strain evidence="2 3">NRRL Y-17804</strain>
    </source>
</reference>
<dbReference type="AlphaFoldDB" id="A0A0E9NKX0"/>
<reference evidence="2 3" key="3">
    <citation type="journal article" date="2015" name="Genome Announc.">
        <title>Draft Genome Sequence of the Archiascomycetous Yeast Saitoella complicata.</title>
        <authorList>
            <person name="Yamauchi K."/>
            <person name="Kondo S."/>
            <person name="Hamamoto M."/>
            <person name="Takahashi Y."/>
            <person name="Ogura Y."/>
            <person name="Hayashi T."/>
            <person name="Nishida H."/>
        </authorList>
    </citation>
    <scope>NUCLEOTIDE SEQUENCE [LARGE SCALE GENOMIC DNA]</scope>
    <source>
        <strain evidence="2 3">NRRL Y-17804</strain>
    </source>
</reference>
<dbReference type="STRING" id="698492.A0A0E9NKX0"/>
<proteinExistence type="predicted"/>